<reference evidence="1 2" key="1">
    <citation type="submission" date="2017-11" db="EMBL/GenBank/DDBJ databases">
        <title>De-novo sequencing of pomegranate (Punica granatum L.) genome.</title>
        <authorList>
            <person name="Akparov Z."/>
            <person name="Amiraslanov A."/>
            <person name="Hajiyeva S."/>
            <person name="Abbasov M."/>
            <person name="Kaur K."/>
            <person name="Hamwieh A."/>
            <person name="Solovyev V."/>
            <person name="Salamov A."/>
            <person name="Braich B."/>
            <person name="Kosarev P."/>
            <person name="Mahmoud A."/>
            <person name="Hajiyev E."/>
            <person name="Babayeva S."/>
            <person name="Izzatullayeva V."/>
            <person name="Mammadov A."/>
            <person name="Mammadov A."/>
            <person name="Sharifova S."/>
            <person name="Ojaghi J."/>
            <person name="Eynullazada K."/>
            <person name="Bayramov B."/>
            <person name="Abdulazimova A."/>
            <person name="Shahmuradov I."/>
        </authorList>
    </citation>
    <scope>NUCLEOTIDE SEQUENCE [LARGE SCALE GENOMIC DNA]</scope>
    <source>
        <strain evidence="2">cv. AG2017</strain>
        <tissue evidence="1">Leaf</tissue>
    </source>
</reference>
<gene>
    <name evidence="1" type="ORF">CRG98_007681</name>
</gene>
<keyword evidence="2" id="KW-1185">Reference proteome</keyword>
<comment type="caution">
    <text evidence="1">The sequence shown here is derived from an EMBL/GenBank/DDBJ whole genome shotgun (WGS) entry which is preliminary data.</text>
</comment>
<evidence type="ECO:0000313" key="2">
    <source>
        <dbReference type="Proteomes" id="UP000233551"/>
    </source>
</evidence>
<sequence length="462" mass="50770">MAADMIELMALLRGLNRISSTMPPAHRSTVDPVPLGPTDHVLESDRCVCPCADALPRARSSFNASIGGQSDDNLSNEPGYVRAAPDVNAGTRPHLNGPFADDLPSLNAYTPGHTKLAKKFTAQYGYNTNVALSYLEAKLPNVQANPLLDHGSSLRPTISMINICPLDKDEAKEVELAPFVIDYVPIEISSATMGSTPSSTLFVIRTPPRVQTLKLEANESPTSMPEIAPVVPKKEATDEEADASMNVIKASEYKVVEQMGKSLTRISLLALLLGSGLYREALLKVLNTTQVPKEIALDRIREIMGLIFSNYISILDDELPSEGHEQSRALHFVCKCSKFMVGLVMINNGSTLKKVKFFIEDSLITVNHGEDCVIYKETAVPYISIEDDQNLFFHSFETISVIWDYGEVSHLWADHMVGKVFLRSNYVPRNGFGIMVVRIAIRMVESYDSTIQGVATDSDSMT</sequence>
<accession>A0A2I0KUA2</accession>
<dbReference type="PANTHER" id="PTHR32108:SF9">
    <property type="entry name" value="REVERSE TRANSCRIPTASE RNASE H-LIKE DOMAIN-CONTAINING PROTEIN"/>
    <property type="match status" value="1"/>
</dbReference>
<name>A0A2I0KUA2_PUNGR</name>
<protein>
    <submittedName>
        <fullName evidence="1">Uncharacterized protein</fullName>
    </submittedName>
</protein>
<organism evidence="1 2">
    <name type="scientific">Punica granatum</name>
    <name type="common">Pomegranate</name>
    <dbReference type="NCBI Taxonomy" id="22663"/>
    <lineage>
        <taxon>Eukaryota</taxon>
        <taxon>Viridiplantae</taxon>
        <taxon>Streptophyta</taxon>
        <taxon>Embryophyta</taxon>
        <taxon>Tracheophyta</taxon>
        <taxon>Spermatophyta</taxon>
        <taxon>Magnoliopsida</taxon>
        <taxon>eudicotyledons</taxon>
        <taxon>Gunneridae</taxon>
        <taxon>Pentapetalae</taxon>
        <taxon>rosids</taxon>
        <taxon>malvids</taxon>
        <taxon>Myrtales</taxon>
        <taxon>Lythraceae</taxon>
        <taxon>Punica</taxon>
    </lineage>
</organism>
<dbReference type="Proteomes" id="UP000233551">
    <property type="component" value="Unassembled WGS sequence"/>
</dbReference>
<proteinExistence type="predicted"/>
<dbReference type="EMBL" id="PGOL01000350">
    <property type="protein sequence ID" value="PKI71913.1"/>
    <property type="molecule type" value="Genomic_DNA"/>
</dbReference>
<dbReference type="AlphaFoldDB" id="A0A2I0KUA2"/>
<evidence type="ECO:0000313" key="1">
    <source>
        <dbReference type="EMBL" id="PKI71913.1"/>
    </source>
</evidence>
<dbReference type="PANTHER" id="PTHR32108">
    <property type="entry name" value="DNA-DIRECTED RNA POLYMERASE SUBUNIT ALPHA"/>
    <property type="match status" value="1"/>
</dbReference>